<accession>A0ABT6ZNZ1</accession>
<evidence type="ECO:0000313" key="1">
    <source>
        <dbReference type="EMBL" id="MDJ1130780.1"/>
    </source>
</evidence>
<dbReference type="InterPro" id="IPR036850">
    <property type="entry name" value="NDK-like_dom_sf"/>
</dbReference>
<comment type="caution">
    <text evidence="1">The sequence shown here is derived from an EMBL/GenBank/DDBJ whole genome shotgun (WGS) entry which is preliminary data.</text>
</comment>
<keyword evidence="2" id="KW-1185">Reference proteome</keyword>
<dbReference type="SUPFAM" id="SSF54919">
    <property type="entry name" value="Nucleoside diphosphate kinase, NDK"/>
    <property type="match status" value="1"/>
</dbReference>
<dbReference type="Proteomes" id="UP001214441">
    <property type="component" value="Unassembled WGS sequence"/>
</dbReference>
<protein>
    <submittedName>
        <fullName evidence="1">Uncharacterized protein</fullName>
    </submittedName>
</protein>
<name>A0ABT6ZNZ1_9ACTN</name>
<organism evidence="1 2">
    <name type="scientific">Streptomyces iconiensis</name>
    <dbReference type="NCBI Taxonomy" id="1384038"/>
    <lineage>
        <taxon>Bacteria</taxon>
        <taxon>Bacillati</taxon>
        <taxon>Actinomycetota</taxon>
        <taxon>Actinomycetes</taxon>
        <taxon>Kitasatosporales</taxon>
        <taxon>Streptomycetaceae</taxon>
        <taxon>Streptomyces</taxon>
    </lineage>
</organism>
<gene>
    <name evidence="1" type="ORF">NMN56_002205</name>
</gene>
<reference evidence="1 2" key="1">
    <citation type="submission" date="2023-05" db="EMBL/GenBank/DDBJ databases">
        <title>Streptantibioticus silvisoli sp. nov., acidotolerant actinomycetes 1 from pine litter.</title>
        <authorList>
            <person name="Swiecimska M."/>
            <person name="Golinska P."/>
            <person name="Sangal V."/>
            <person name="Wachnowicz B."/>
            <person name="Goodfellow M."/>
        </authorList>
    </citation>
    <scope>NUCLEOTIDE SEQUENCE [LARGE SCALE GENOMIC DNA]</scope>
    <source>
        <strain evidence="1 2">DSM 42109</strain>
    </source>
</reference>
<proteinExistence type="predicted"/>
<sequence>MTPAEARAVAATALTRGARADSGPPRTPAPARGSHFTVVLKPEVMAAPHAAAALAEAVRVLGREDDVAVLRCAALPAGDFTGRGYLLLHYPRLHRVAADGAAALTTGARGELGSLLERSPTPVALGAYEAMTREAGLSPGDLEERCRDAGVHKLGSGSYASVTELNGRPVTVLNGFLPALAEGYRRPGALVGLLECHGAREFAALRGELLGALHPDQADPASLRGTLSAYARENGIPLSEGRNAVHLSAGHLEGMFQAWRYFSAAEGQGLEATALGRTLAAEGTDLATVAALAADPDLTDDSGETVAPHGATEHLTRTEVVALVRQWAAAAKELAA</sequence>
<evidence type="ECO:0000313" key="2">
    <source>
        <dbReference type="Proteomes" id="UP001214441"/>
    </source>
</evidence>
<dbReference type="RefSeq" id="WP_274043603.1">
    <property type="nucleotide sequence ID" value="NZ_JANCPR020000002.1"/>
</dbReference>
<dbReference type="EMBL" id="JANCPR020000002">
    <property type="protein sequence ID" value="MDJ1130780.1"/>
    <property type="molecule type" value="Genomic_DNA"/>
</dbReference>